<evidence type="ECO:0000313" key="1">
    <source>
        <dbReference type="EMBL" id="EUA46055.1"/>
    </source>
</evidence>
<reference evidence="1 2" key="1">
    <citation type="submission" date="2013-12" db="EMBL/GenBank/DDBJ databases">
        <authorList>
            <person name="Madinger N."/>
            <person name="Lenaerts A."/>
            <person name="Ordway D."/>
            <person name="DeGroote M.A."/>
            <person name="Parker T."/>
            <person name="Sizemore C."/>
            <person name="Tallon L.J."/>
            <person name="Sadzewicz L.K."/>
            <person name="Sengamalay N."/>
            <person name="Fraser C.M."/>
            <person name="Hine E."/>
            <person name="Shefchek K.A."/>
            <person name="Das S.P."/>
            <person name="Tettelin H."/>
        </authorList>
    </citation>
    <scope>NUCLEOTIDE SEQUENCE [LARGE SCALE GENOMIC DNA]</scope>
    <source>
        <strain evidence="1 2">21</strain>
    </source>
</reference>
<organism evidence="1 2">
    <name type="scientific">Mycobacteroides abscessus 21</name>
    <dbReference type="NCBI Taxonomy" id="1299324"/>
    <lineage>
        <taxon>Bacteria</taxon>
        <taxon>Bacillati</taxon>
        <taxon>Actinomycetota</taxon>
        <taxon>Actinomycetes</taxon>
        <taxon>Mycobacteriales</taxon>
        <taxon>Mycobacteriaceae</taxon>
        <taxon>Mycobacteroides</taxon>
        <taxon>Mycobacteroides abscessus</taxon>
    </lineage>
</organism>
<accession>A0A829Q050</accession>
<evidence type="ECO:0000313" key="2">
    <source>
        <dbReference type="Proteomes" id="UP000020103"/>
    </source>
</evidence>
<sequence length="40" mass="4141">MIQATVALGGLSDCTIEYADRPHRQVKKAAVAAAIAALES</sequence>
<proteinExistence type="predicted"/>
<comment type="caution">
    <text evidence="1">The sequence shown here is derived from an EMBL/GenBank/DDBJ whole genome shotgun (WGS) entry which is preliminary data.</text>
</comment>
<dbReference type="Proteomes" id="UP000020103">
    <property type="component" value="Unassembled WGS sequence"/>
</dbReference>
<name>A0A829Q050_9MYCO</name>
<dbReference type="EMBL" id="JAOF01000001">
    <property type="protein sequence ID" value="EUA46055.1"/>
    <property type="molecule type" value="Genomic_DNA"/>
</dbReference>
<dbReference type="AlphaFoldDB" id="A0A829Q050"/>
<protein>
    <submittedName>
        <fullName evidence="1">Uncharacterized protein</fullName>
    </submittedName>
</protein>
<gene>
    <name evidence="1" type="ORF">I543_2863</name>
</gene>